<gene>
    <name evidence="2" type="ORF">FB45DRAFT_446977</name>
</gene>
<sequence length="307" mass="31019">PAVTTQQKVAKNEPTHKLRACSLSFLYSTSLPLTFSSRPFDLPRHWCHPSSTFNMFSFNSALSALLLASVLVAAAPHPPIHSTLHLRQTTSDDSDPNCSNTCAPLKGTFEAHSSGASPLDECTQPIVDQFTSCISCQNSQGDPDGDGSDAEEDLQSLTSICSQVNINFVTQADGSILVEPAAGSGDSSLPPETPEPSSQAPAPSSQAPAPSAPPSQAPAPSAPPPPAAAPSAAPQPNPTPAQQTNSDKPGGPASTSSSTGTSSSPSAASSSATDGGKKSGTGRSVSVDSGFRATMAMGALAVVVAVL</sequence>
<feature type="compositionally biased region" description="Pro residues" evidence="1">
    <location>
        <begin position="210"/>
        <end position="239"/>
    </location>
</feature>
<accession>A0AAD7FS83</accession>
<feature type="region of interest" description="Disordered" evidence="1">
    <location>
        <begin position="179"/>
        <end position="290"/>
    </location>
</feature>
<organism evidence="2 3">
    <name type="scientific">Roridomyces roridus</name>
    <dbReference type="NCBI Taxonomy" id="1738132"/>
    <lineage>
        <taxon>Eukaryota</taxon>
        <taxon>Fungi</taxon>
        <taxon>Dikarya</taxon>
        <taxon>Basidiomycota</taxon>
        <taxon>Agaricomycotina</taxon>
        <taxon>Agaricomycetes</taxon>
        <taxon>Agaricomycetidae</taxon>
        <taxon>Agaricales</taxon>
        <taxon>Marasmiineae</taxon>
        <taxon>Mycenaceae</taxon>
        <taxon>Roridomyces</taxon>
    </lineage>
</organism>
<feature type="compositionally biased region" description="Low complexity" evidence="1">
    <location>
        <begin position="240"/>
        <end position="274"/>
    </location>
</feature>
<dbReference type="Proteomes" id="UP001221142">
    <property type="component" value="Unassembled WGS sequence"/>
</dbReference>
<evidence type="ECO:0000313" key="3">
    <source>
        <dbReference type="Proteomes" id="UP001221142"/>
    </source>
</evidence>
<keyword evidence="3" id="KW-1185">Reference proteome</keyword>
<proteinExistence type="predicted"/>
<feature type="compositionally biased region" description="Low complexity" evidence="1">
    <location>
        <begin position="187"/>
        <end position="209"/>
    </location>
</feature>
<evidence type="ECO:0000256" key="1">
    <source>
        <dbReference type="SAM" id="MobiDB-lite"/>
    </source>
</evidence>
<dbReference type="AlphaFoldDB" id="A0AAD7FS83"/>
<protein>
    <submittedName>
        <fullName evidence="2">Uncharacterized protein</fullName>
    </submittedName>
</protein>
<dbReference type="EMBL" id="JARKIF010000006">
    <property type="protein sequence ID" value="KAJ7636452.1"/>
    <property type="molecule type" value="Genomic_DNA"/>
</dbReference>
<name>A0AAD7FS83_9AGAR</name>
<evidence type="ECO:0000313" key="2">
    <source>
        <dbReference type="EMBL" id="KAJ7636452.1"/>
    </source>
</evidence>
<comment type="caution">
    <text evidence="2">The sequence shown here is derived from an EMBL/GenBank/DDBJ whole genome shotgun (WGS) entry which is preliminary data.</text>
</comment>
<reference evidence="2" key="1">
    <citation type="submission" date="2023-03" db="EMBL/GenBank/DDBJ databases">
        <title>Massive genome expansion in bonnet fungi (Mycena s.s.) driven by repeated elements and novel gene families across ecological guilds.</title>
        <authorList>
            <consortium name="Lawrence Berkeley National Laboratory"/>
            <person name="Harder C.B."/>
            <person name="Miyauchi S."/>
            <person name="Viragh M."/>
            <person name="Kuo A."/>
            <person name="Thoen E."/>
            <person name="Andreopoulos B."/>
            <person name="Lu D."/>
            <person name="Skrede I."/>
            <person name="Drula E."/>
            <person name="Henrissat B."/>
            <person name="Morin E."/>
            <person name="Kohler A."/>
            <person name="Barry K."/>
            <person name="LaButti K."/>
            <person name="Morin E."/>
            <person name="Salamov A."/>
            <person name="Lipzen A."/>
            <person name="Mereny Z."/>
            <person name="Hegedus B."/>
            <person name="Baldrian P."/>
            <person name="Stursova M."/>
            <person name="Weitz H."/>
            <person name="Taylor A."/>
            <person name="Grigoriev I.V."/>
            <person name="Nagy L.G."/>
            <person name="Martin F."/>
            <person name="Kauserud H."/>
        </authorList>
    </citation>
    <scope>NUCLEOTIDE SEQUENCE</scope>
    <source>
        <strain evidence="2">9284</strain>
    </source>
</reference>
<feature type="non-terminal residue" evidence="2">
    <location>
        <position position="1"/>
    </location>
</feature>